<protein>
    <submittedName>
        <fullName evidence="2">Uncharacterized protein</fullName>
    </submittedName>
</protein>
<accession>A0A5M3N885</accession>
<name>A0A5M3N885_CONPW</name>
<proteinExistence type="predicted"/>
<dbReference type="Proteomes" id="UP000053558">
    <property type="component" value="Unassembled WGS sequence"/>
</dbReference>
<feature type="compositionally biased region" description="Polar residues" evidence="1">
    <location>
        <begin position="125"/>
        <end position="146"/>
    </location>
</feature>
<dbReference type="RefSeq" id="XP_007763880.1">
    <property type="nucleotide sequence ID" value="XM_007765690.1"/>
</dbReference>
<feature type="compositionally biased region" description="Polar residues" evidence="1">
    <location>
        <begin position="291"/>
        <end position="303"/>
    </location>
</feature>
<sequence length="429" mass="45878">MAHNNAPPPNQGDNAYHHATSQSFGAIGGNRPTQGQPVPRVLDLGSALAQRDVDHSPEGAGGARSRQQTEPNTGSAQALAAALSRRPQASASPGSMGLIGLPPANPTGVDAMDPPISHYSAMQSQQQSFQPPAVPTLSQQHQQGAASRQRRPGPIQSIQVSASPAIYRIPHMEMLTVDVLRREMTAPPSFHIGGPGMRRDLALGAQGPNVHYQGYDSTLSAIGPDNANNNPNLSFVRLADLAPSTERDIHEVSMDSGQGQGDNSVPPSHDPRVTKKPRASADIESGAEGSQHPSASATLPTSGDVGMSNSLWDIPDSVTMRVPWVQYRNRVLEAFMSADDDSATSRMLTNVTLTIIDNTIPRTLPDDPQVTASIVQSIMESSRHLVEDMFPQFRVAPNGHTRYTTQEIAQAMNMLQLALLFAAPRPRTH</sequence>
<feature type="region of interest" description="Disordered" evidence="1">
    <location>
        <begin position="1"/>
        <end position="106"/>
    </location>
</feature>
<reference evidence="3" key="1">
    <citation type="journal article" date="2012" name="Science">
        <title>The Paleozoic origin of enzymatic lignin decomposition reconstructed from 31 fungal genomes.</title>
        <authorList>
            <person name="Floudas D."/>
            <person name="Binder M."/>
            <person name="Riley R."/>
            <person name="Barry K."/>
            <person name="Blanchette R.A."/>
            <person name="Henrissat B."/>
            <person name="Martinez A.T."/>
            <person name="Otillar R."/>
            <person name="Spatafora J.W."/>
            <person name="Yadav J.S."/>
            <person name="Aerts A."/>
            <person name="Benoit I."/>
            <person name="Boyd A."/>
            <person name="Carlson A."/>
            <person name="Copeland A."/>
            <person name="Coutinho P.M."/>
            <person name="de Vries R.P."/>
            <person name="Ferreira P."/>
            <person name="Findley K."/>
            <person name="Foster B."/>
            <person name="Gaskell J."/>
            <person name="Glotzer D."/>
            <person name="Gorecki P."/>
            <person name="Heitman J."/>
            <person name="Hesse C."/>
            <person name="Hori C."/>
            <person name="Igarashi K."/>
            <person name="Jurgens J.A."/>
            <person name="Kallen N."/>
            <person name="Kersten P."/>
            <person name="Kohler A."/>
            <person name="Kuees U."/>
            <person name="Kumar T.K.A."/>
            <person name="Kuo A."/>
            <person name="LaButti K."/>
            <person name="Larrondo L.F."/>
            <person name="Lindquist E."/>
            <person name="Ling A."/>
            <person name="Lombard V."/>
            <person name="Lucas S."/>
            <person name="Lundell T."/>
            <person name="Martin R."/>
            <person name="McLaughlin D.J."/>
            <person name="Morgenstern I."/>
            <person name="Morin E."/>
            <person name="Murat C."/>
            <person name="Nagy L.G."/>
            <person name="Nolan M."/>
            <person name="Ohm R.A."/>
            <person name="Patyshakuliyeva A."/>
            <person name="Rokas A."/>
            <person name="Ruiz-Duenas F.J."/>
            <person name="Sabat G."/>
            <person name="Salamov A."/>
            <person name="Samejima M."/>
            <person name="Schmutz J."/>
            <person name="Slot J.C."/>
            <person name="St John F."/>
            <person name="Stenlid J."/>
            <person name="Sun H."/>
            <person name="Sun S."/>
            <person name="Syed K."/>
            <person name="Tsang A."/>
            <person name="Wiebenga A."/>
            <person name="Young D."/>
            <person name="Pisabarro A."/>
            <person name="Eastwood D.C."/>
            <person name="Martin F."/>
            <person name="Cullen D."/>
            <person name="Grigoriev I.V."/>
            <person name="Hibbett D.S."/>
        </authorList>
    </citation>
    <scope>NUCLEOTIDE SEQUENCE [LARGE SCALE GENOMIC DNA]</scope>
    <source>
        <strain evidence="3">RWD-64-598 SS2</strain>
    </source>
</reference>
<evidence type="ECO:0000313" key="3">
    <source>
        <dbReference type="Proteomes" id="UP000053558"/>
    </source>
</evidence>
<feature type="compositionally biased region" description="Polar residues" evidence="1">
    <location>
        <begin position="65"/>
        <end position="74"/>
    </location>
</feature>
<feature type="compositionally biased region" description="Pro residues" evidence="1">
    <location>
        <begin position="1"/>
        <end position="10"/>
    </location>
</feature>
<feature type="compositionally biased region" description="Low complexity" evidence="1">
    <location>
        <begin position="75"/>
        <end position="93"/>
    </location>
</feature>
<dbReference type="EMBL" id="JH711573">
    <property type="protein sequence ID" value="EIW87367.1"/>
    <property type="molecule type" value="Genomic_DNA"/>
</dbReference>
<feature type="region of interest" description="Disordered" evidence="1">
    <location>
        <begin position="125"/>
        <end position="155"/>
    </location>
</feature>
<gene>
    <name evidence="2" type="ORF">CONPUDRAFT_149398</name>
</gene>
<dbReference type="GeneID" id="19202585"/>
<comment type="caution">
    <text evidence="2">The sequence shown here is derived from an EMBL/GenBank/DDBJ whole genome shotgun (WGS) entry which is preliminary data.</text>
</comment>
<feature type="compositionally biased region" description="Polar residues" evidence="1">
    <location>
        <begin position="255"/>
        <end position="266"/>
    </location>
</feature>
<dbReference type="AlphaFoldDB" id="A0A5M3N885"/>
<keyword evidence="3" id="KW-1185">Reference proteome</keyword>
<dbReference type="KEGG" id="cput:CONPUDRAFT_149398"/>
<evidence type="ECO:0000313" key="2">
    <source>
        <dbReference type="EMBL" id="EIW87367.1"/>
    </source>
</evidence>
<feature type="region of interest" description="Disordered" evidence="1">
    <location>
        <begin position="253"/>
        <end position="303"/>
    </location>
</feature>
<evidence type="ECO:0000256" key="1">
    <source>
        <dbReference type="SAM" id="MobiDB-lite"/>
    </source>
</evidence>
<organism evidence="2 3">
    <name type="scientific">Coniophora puteana (strain RWD-64-598)</name>
    <name type="common">Brown rot fungus</name>
    <dbReference type="NCBI Taxonomy" id="741705"/>
    <lineage>
        <taxon>Eukaryota</taxon>
        <taxon>Fungi</taxon>
        <taxon>Dikarya</taxon>
        <taxon>Basidiomycota</taxon>
        <taxon>Agaricomycotina</taxon>
        <taxon>Agaricomycetes</taxon>
        <taxon>Agaricomycetidae</taxon>
        <taxon>Boletales</taxon>
        <taxon>Coniophorineae</taxon>
        <taxon>Coniophoraceae</taxon>
        <taxon>Coniophora</taxon>
    </lineage>
</organism>